<dbReference type="GO" id="GO:0016020">
    <property type="term" value="C:membrane"/>
    <property type="evidence" value="ECO:0007669"/>
    <property type="project" value="TreeGrafter"/>
</dbReference>
<sequence length="363" mass="41279">MAPSVGALPALKAIDDCSHYAKTVEPFIHQLYQLPGRLVASGGGVEALRRLYVETNPLITGFSASLVVAGVCLVVSEFNRNYSQIDRLWSILPNLHVLHLALWARMAGLPHARIDLVAVFSTAWSIRLTYNYWRRGGYQVGSEDYRWEIVKSKFPGFIFFFFNVIFISTIQSLLLFAISGVPAYAILLASLFEPDPRVADYAYLAVQLGLVLSEWVSDGQQWNYQSAKHQYNKDAKVPKGWNQTDLDRGFNTTGLWAFSRHPNFFAEQMIWFVLYQWSCYATNSLYSWAFLGCGSLMLLFQGSTWLTEAITASKYPEYAEYQRQVGMLIPKSLGPYKAPSYQPKIIRTSDLAKRQRQKSEKQN</sequence>
<accession>A0A8K0IZX6</accession>
<evidence type="ECO:0008006" key="4">
    <source>
        <dbReference type="Google" id="ProtNLM"/>
    </source>
</evidence>
<keyword evidence="1" id="KW-0472">Membrane</keyword>
<keyword evidence="1" id="KW-0812">Transmembrane</keyword>
<dbReference type="Pfam" id="PF06966">
    <property type="entry name" value="DUF1295"/>
    <property type="match status" value="1"/>
</dbReference>
<evidence type="ECO:0000256" key="1">
    <source>
        <dbReference type="SAM" id="Phobius"/>
    </source>
</evidence>
<dbReference type="PANTHER" id="PTHR32251">
    <property type="entry name" value="3-OXO-5-ALPHA-STEROID 4-DEHYDROGENASE"/>
    <property type="match status" value="1"/>
</dbReference>
<reference evidence="2" key="1">
    <citation type="journal article" date="2020" name="bioRxiv">
        <title>Whole genome comparisons of ergot fungi reveals the divergence and evolution of species within the genus Claviceps are the result of varying mechanisms driving genome evolution and host range expansion.</title>
        <authorList>
            <person name="Wyka S.A."/>
            <person name="Mondo S.J."/>
            <person name="Liu M."/>
            <person name="Dettman J."/>
            <person name="Nalam V."/>
            <person name="Broders K.D."/>
        </authorList>
    </citation>
    <scope>NUCLEOTIDE SEQUENCE</scope>
    <source>
        <strain evidence="2">CCC 489</strain>
    </source>
</reference>
<dbReference type="PANTHER" id="PTHR32251:SF23">
    <property type="entry name" value="3-OXO-5-ALPHA-STEROID 4-DEHYDROGENASE (DUF1295)"/>
    <property type="match status" value="1"/>
</dbReference>
<feature type="transmembrane region" description="Helical" evidence="1">
    <location>
        <begin position="154"/>
        <end position="187"/>
    </location>
</feature>
<keyword evidence="3" id="KW-1185">Reference proteome</keyword>
<feature type="transmembrane region" description="Helical" evidence="1">
    <location>
        <begin position="58"/>
        <end position="76"/>
    </location>
</feature>
<keyword evidence="1" id="KW-1133">Transmembrane helix</keyword>
<comment type="caution">
    <text evidence="2">The sequence shown here is derived from an EMBL/GenBank/DDBJ whole genome shotgun (WGS) entry which is preliminary data.</text>
</comment>
<proteinExistence type="predicted"/>
<gene>
    <name evidence="2" type="ORF">E4U42_001438</name>
</gene>
<dbReference type="EMBL" id="SRPY01001430">
    <property type="protein sequence ID" value="KAG5913134.1"/>
    <property type="molecule type" value="Genomic_DNA"/>
</dbReference>
<evidence type="ECO:0000313" key="3">
    <source>
        <dbReference type="Proteomes" id="UP000811619"/>
    </source>
</evidence>
<dbReference type="AlphaFoldDB" id="A0A8K0IZX6"/>
<dbReference type="Proteomes" id="UP000811619">
    <property type="component" value="Unassembled WGS sequence"/>
</dbReference>
<protein>
    <recommendedName>
        <fullName evidence="4">DUF1295 domain protein</fullName>
    </recommendedName>
</protein>
<dbReference type="Gene3D" id="1.20.120.1630">
    <property type="match status" value="1"/>
</dbReference>
<dbReference type="InterPro" id="IPR010721">
    <property type="entry name" value="UstE-like"/>
</dbReference>
<organism evidence="2 3">
    <name type="scientific">Claviceps africana</name>
    <dbReference type="NCBI Taxonomy" id="83212"/>
    <lineage>
        <taxon>Eukaryota</taxon>
        <taxon>Fungi</taxon>
        <taxon>Dikarya</taxon>
        <taxon>Ascomycota</taxon>
        <taxon>Pezizomycotina</taxon>
        <taxon>Sordariomycetes</taxon>
        <taxon>Hypocreomycetidae</taxon>
        <taxon>Hypocreales</taxon>
        <taxon>Clavicipitaceae</taxon>
        <taxon>Claviceps</taxon>
    </lineage>
</organism>
<evidence type="ECO:0000313" key="2">
    <source>
        <dbReference type="EMBL" id="KAG5913134.1"/>
    </source>
</evidence>
<name>A0A8K0IZX6_9HYPO</name>
<dbReference type="OrthoDB" id="201504at2759"/>